<dbReference type="GO" id="GO:0022857">
    <property type="term" value="F:transmembrane transporter activity"/>
    <property type="evidence" value="ECO:0007669"/>
    <property type="project" value="InterPro"/>
</dbReference>
<dbReference type="SUPFAM" id="SSF52499">
    <property type="entry name" value="Isochorismatase-like hydrolases"/>
    <property type="match status" value="1"/>
</dbReference>
<dbReference type="GO" id="GO:0016020">
    <property type="term" value="C:membrane"/>
    <property type="evidence" value="ECO:0007669"/>
    <property type="project" value="UniProtKB-SubCell"/>
</dbReference>
<feature type="transmembrane region" description="Helical" evidence="8">
    <location>
        <begin position="244"/>
        <end position="270"/>
    </location>
</feature>
<feature type="transmembrane region" description="Helical" evidence="8">
    <location>
        <begin position="197"/>
        <end position="224"/>
    </location>
</feature>
<dbReference type="Proteomes" id="UP000030106">
    <property type="component" value="Unassembled WGS sequence"/>
</dbReference>
<dbReference type="GO" id="GO:0016787">
    <property type="term" value="F:hydrolase activity"/>
    <property type="evidence" value="ECO:0007669"/>
    <property type="project" value="UniProtKB-KW"/>
</dbReference>
<feature type="transmembrane region" description="Helical" evidence="8">
    <location>
        <begin position="282"/>
        <end position="303"/>
    </location>
</feature>
<proteinExistence type="inferred from homology"/>
<feature type="transmembrane region" description="Helical" evidence="8">
    <location>
        <begin position="62"/>
        <end position="80"/>
    </location>
</feature>
<dbReference type="PANTHER" id="PTHR43540:SF9">
    <property type="entry name" value="FAMILY HYDROLASE, PUTATIVE (AFU_ORTHOLOGUE AFUA_2G08700)-RELATED"/>
    <property type="match status" value="1"/>
</dbReference>
<feature type="domain" description="Isochorismatase-like" evidence="9">
    <location>
        <begin position="370"/>
        <end position="557"/>
    </location>
</feature>
<feature type="transmembrane region" description="Helical" evidence="8">
    <location>
        <begin position="121"/>
        <end position="141"/>
    </location>
</feature>
<evidence type="ECO:0000256" key="8">
    <source>
        <dbReference type="SAM" id="Phobius"/>
    </source>
</evidence>
<dbReference type="Pfam" id="PF02133">
    <property type="entry name" value="Transp_cyt_pur"/>
    <property type="match status" value="1"/>
</dbReference>
<name>A0A0A2W0R8_BEABA</name>
<evidence type="ECO:0000313" key="10">
    <source>
        <dbReference type="EMBL" id="KGQ13736.1"/>
    </source>
</evidence>
<evidence type="ECO:0000313" key="11">
    <source>
        <dbReference type="Proteomes" id="UP000030106"/>
    </source>
</evidence>
<dbReference type="Gene3D" id="3.40.50.850">
    <property type="entry name" value="Isochorismatase-like"/>
    <property type="match status" value="1"/>
</dbReference>
<feature type="transmembrane region" description="Helical" evidence="8">
    <location>
        <begin position="92"/>
        <end position="114"/>
    </location>
</feature>
<dbReference type="EMBL" id="ANFO01000024">
    <property type="protein sequence ID" value="KGQ13736.1"/>
    <property type="molecule type" value="Genomic_DNA"/>
</dbReference>
<gene>
    <name evidence="10" type="ORF">BBAD15_g332</name>
</gene>
<reference evidence="10 11" key="1">
    <citation type="submission" date="2012-10" db="EMBL/GenBank/DDBJ databases">
        <title>Genome sequencing and analysis of entomopathogenic fungi Beauveria bassiana D1-5.</title>
        <authorList>
            <person name="Li Q."/>
            <person name="Wang L."/>
            <person name="Zhang Z."/>
            <person name="Wang Q."/>
            <person name="Ren J."/>
            <person name="Wang M."/>
            <person name="Xu W."/>
            <person name="Wang J."/>
            <person name="Lu Y."/>
            <person name="Du Q."/>
            <person name="Sun Z."/>
        </authorList>
    </citation>
    <scope>NUCLEOTIDE SEQUENCE [LARGE SCALE GENOMIC DNA]</scope>
    <source>
        <strain evidence="10 11">D1-5</strain>
    </source>
</reference>
<keyword evidence="7 8" id="KW-0472">Membrane</keyword>
<feature type="transmembrane region" description="Helical" evidence="8">
    <location>
        <begin position="309"/>
        <end position="329"/>
    </location>
</feature>
<evidence type="ECO:0000256" key="3">
    <source>
        <dbReference type="ARBA" id="ARBA00008974"/>
    </source>
</evidence>
<protein>
    <submittedName>
        <fullName evidence="10">Cytosine permease</fullName>
    </submittedName>
</protein>
<comment type="subcellular location">
    <subcellularLocation>
        <location evidence="1">Membrane</location>
        <topology evidence="1">Multi-pass membrane protein</topology>
    </subcellularLocation>
</comment>
<organism evidence="10 11">
    <name type="scientific">Beauveria bassiana D1-5</name>
    <dbReference type="NCBI Taxonomy" id="1245745"/>
    <lineage>
        <taxon>Eukaryota</taxon>
        <taxon>Fungi</taxon>
        <taxon>Dikarya</taxon>
        <taxon>Ascomycota</taxon>
        <taxon>Pezizomycotina</taxon>
        <taxon>Sordariomycetes</taxon>
        <taxon>Hypocreomycetidae</taxon>
        <taxon>Hypocreales</taxon>
        <taxon>Cordycipitaceae</taxon>
        <taxon>Beauveria</taxon>
    </lineage>
</organism>
<evidence type="ECO:0000256" key="6">
    <source>
        <dbReference type="ARBA" id="ARBA00022989"/>
    </source>
</evidence>
<evidence type="ECO:0000256" key="4">
    <source>
        <dbReference type="ARBA" id="ARBA00022692"/>
    </source>
</evidence>
<accession>A0A0A2W0R8</accession>
<dbReference type="InterPro" id="IPR050272">
    <property type="entry name" value="Isochorismatase-like_hydrls"/>
</dbReference>
<dbReference type="InterPro" id="IPR000868">
    <property type="entry name" value="Isochorismatase-like_dom"/>
</dbReference>
<evidence type="ECO:0000256" key="2">
    <source>
        <dbReference type="ARBA" id="ARBA00006336"/>
    </source>
</evidence>
<evidence type="ECO:0000259" key="9">
    <source>
        <dbReference type="Pfam" id="PF00857"/>
    </source>
</evidence>
<dbReference type="PANTHER" id="PTHR43540">
    <property type="entry name" value="PEROXYUREIDOACRYLATE/UREIDOACRYLATE AMIDOHYDROLASE-RELATED"/>
    <property type="match status" value="1"/>
</dbReference>
<dbReference type="AlphaFoldDB" id="A0A0A2W0R8"/>
<keyword evidence="5" id="KW-0378">Hydrolase</keyword>
<comment type="similarity">
    <text evidence="2">Belongs to the isochorismatase family.</text>
</comment>
<keyword evidence="4 8" id="KW-0812">Transmembrane</keyword>
<dbReference type="InterPro" id="IPR001248">
    <property type="entry name" value="Pur-cyt_permease"/>
</dbReference>
<feature type="transmembrane region" description="Helical" evidence="8">
    <location>
        <begin position="18"/>
        <end position="42"/>
    </location>
</feature>
<comment type="caution">
    <text evidence="10">The sequence shown here is derived from an EMBL/GenBank/DDBJ whole genome shotgun (WGS) entry which is preliminary data.</text>
</comment>
<evidence type="ECO:0000256" key="5">
    <source>
        <dbReference type="ARBA" id="ARBA00022801"/>
    </source>
</evidence>
<comment type="similarity">
    <text evidence="3">Belongs to the purine-cytosine permease (2.A.39) family.</text>
</comment>
<dbReference type="InterPro" id="IPR036380">
    <property type="entry name" value="Isochorismatase-like_sf"/>
</dbReference>
<evidence type="ECO:0000256" key="1">
    <source>
        <dbReference type="ARBA" id="ARBA00004141"/>
    </source>
</evidence>
<dbReference type="HOGENOM" id="CLU_469270_0_0_1"/>
<dbReference type="Pfam" id="PF00857">
    <property type="entry name" value="Isochorismatase"/>
    <property type="match status" value="1"/>
</dbReference>
<keyword evidence="6 8" id="KW-1133">Transmembrane helix</keyword>
<dbReference type="CDD" id="cd00431">
    <property type="entry name" value="cysteine_hydrolases"/>
    <property type="match status" value="1"/>
</dbReference>
<feature type="transmembrane region" description="Helical" evidence="8">
    <location>
        <begin position="153"/>
        <end position="176"/>
    </location>
</feature>
<evidence type="ECO:0000256" key="7">
    <source>
        <dbReference type="ARBA" id="ARBA00023136"/>
    </source>
</evidence>
<sequence length="581" mass="62160">MILTNALFGGIITWSLGFWPAIIAILLGNLVLFAYVGSLSWFAGQTGMNFALQAKRTFGTKGYILVSGFLSTVVIGWYAFQTGLTGTVINETFGWNTLAVTAFAIVLYTGVTFLGVRALSILGMIAAPLFVVLGLVALWLISQQHDFSAVLQWQGSPAAVGTMSMGTAVTMVVAGFADSGTMTADFTRWSKNGKSAVIAAFSAFPVANVISYLFGVVIVAVGAGVDPATNGGNFLPILMGHGEILSAIACLFVFINLGSVCTHCLYNGAVGYSHLFHSKMRLWTLILGVVGGALALAGVWSYFLEWLSLLGIVVPPFGAVMIVDLIFMAKFSQNRQTSHVRGSAFAAWAIGSLSTPYAWPFDGHYSASDTALIVIDMQTDFCGKGGYVDCMGYDIALTRAPIKPLQRVLARMRELGFPIIHTREGHRPDLSDLPANKRWRSKRMHAEIGAEGPCGRILVRGEPGWEIIPELAPLEGEVIIDKPGKGSFYATDLELILRSRGIRNLILSGITTDVCVHTTLREANDRGFECLVLTDCCAATELKHHEAALSMIHMQGGIFGAVASSDTLLAGLASQMPALAV</sequence>